<evidence type="ECO:0000313" key="2">
    <source>
        <dbReference type="Proteomes" id="UP000027135"/>
    </source>
</evidence>
<dbReference type="EMBL" id="KK852658">
    <property type="protein sequence ID" value="KDR19154.1"/>
    <property type="molecule type" value="Genomic_DNA"/>
</dbReference>
<protein>
    <submittedName>
        <fullName evidence="1">Uncharacterized protein</fullName>
    </submittedName>
</protein>
<proteinExistence type="predicted"/>
<accession>A0A067R974</accession>
<keyword evidence="2" id="KW-1185">Reference proteome</keyword>
<evidence type="ECO:0000313" key="1">
    <source>
        <dbReference type="EMBL" id="KDR19154.1"/>
    </source>
</evidence>
<dbReference type="AlphaFoldDB" id="A0A067R974"/>
<gene>
    <name evidence="1" type="ORF">L798_07046</name>
</gene>
<organism evidence="1 2">
    <name type="scientific">Zootermopsis nevadensis</name>
    <name type="common">Dampwood termite</name>
    <dbReference type="NCBI Taxonomy" id="136037"/>
    <lineage>
        <taxon>Eukaryota</taxon>
        <taxon>Metazoa</taxon>
        <taxon>Ecdysozoa</taxon>
        <taxon>Arthropoda</taxon>
        <taxon>Hexapoda</taxon>
        <taxon>Insecta</taxon>
        <taxon>Pterygota</taxon>
        <taxon>Neoptera</taxon>
        <taxon>Polyneoptera</taxon>
        <taxon>Dictyoptera</taxon>
        <taxon>Blattodea</taxon>
        <taxon>Blattoidea</taxon>
        <taxon>Termitoidae</taxon>
        <taxon>Termopsidae</taxon>
        <taxon>Zootermopsis</taxon>
    </lineage>
</organism>
<name>A0A067R974_ZOONE</name>
<dbReference type="Proteomes" id="UP000027135">
    <property type="component" value="Unassembled WGS sequence"/>
</dbReference>
<reference evidence="1 2" key="1">
    <citation type="journal article" date="2014" name="Nat. Commun.">
        <title>Molecular traces of alternative social organization in a termite genome.</title>
        <authorList>
            <person name="Terrapon N."/>
            <person name="Li C."/>
            <person name="Robertson H.M."/>
            <person name="Ji L."/>
            <person name="Meng X."/>
            <person name="Booth W."/>
            <person name="Chen Z."/>
            <person name="Childers C.P."/>
            <person name="Glastad K.M."/>
            <person name="Gokhale K."/>
            <person name="Gowin J."/>
            <person name="Gronenberg W."/>
            <person name="Hermansen R.A."/>
            <person name="Hu H."/>
            <person name="Hunt B.G."/>
            <person name="Huylmans A.K."/>
            <person name="Khalil S.M."/>
            <person name="Mitchell R.D."/>
            <person name="Munoz-Torres M.C."/>
            <person name="Mustard J.A."/>
            <person name="Pan H."/>
            <person name="Reese J.T."/>
            <person name="Scharf M.E."/>
            <person name="Sun F."/>
            <person name="Vogel H."/>
            <person name="Xiao J."/>
            <person name="Yang W."/>
            <person name="Yang Z."/>
            <person name="Yang Z."/>
            <person name="Zhou J."/>
            <person name="Zhu J."/>
            <person name="Brent C.S."/>
            <person name="Elsik C.G."/>
            <person name="Goodisman M.A."/>
            <person name="Liberles D.A."/>
            <person name="Roe R.M."/>
            <person name="Vargo E.L."/>
            <person name="Vilcinskas A."/>
            <person name="Wang J."/>
            <person name="Bornberg-Bauer E."/>
            <person name="Korb J."/>
            <person name="Zhang G."/>
            <person name="Liebig J."/>
        </authorList>
    </citation>
    <scope>NUCLEOTIDE SEQUENCE [LARGE SCALE GENOMIC DNA]</scope>
    <source>
        <tissue evidence="1">Whole organism</tissue>
    </source>
</reference>
<sequence>MSGSRSVAPLRWQTIAQSRMDSSMQPAHVRKQQSTAQVAIGWCPTPYHIQCAIIFILYITKGHGTRMPHSHLNMMPVVAANTLEPSGDQVTKDTPPPPTRLKVTNFSMATSHTYMAVSAAEAVSSTSPCGFQVTLVTGE</sequence>
<dbReference type="InParanoid" id="A0A067R974"/>